<dbReference type="Pfam" id="PF03564">
    <property type="entry name" value="DUF1759"/>
    <property type="match status" value="1"/>
</dbReference>
<reference evidence="2 3" key="1">
    <citation type="journal article" date="2019" name="Sci. Rep.">
        <title>Orb-weaving spider Araneus ventricosus genome elucidates the spidroin gene catalogue.</title>
        <authorList>
            <person name="Kono N."/>
            <person name="Nakamura H."/>
            <person name="Ohtoshi R."/>
            <person name="Moran D.A.P."/>
            <person name="Shinohara A."/>
            <person name="Yoshida Y."/>
            <person name="Fujiwara M."/>
            <person name="Mori M."/>
            <person name="Tomita M."/>
            <person name="Arakawa K."/>
        </authorList>
    </citation>
    <scope>NUCLEOTIDE SEQUENCE [LARGE SCALE GENOMIC DNA]</scope>
</reference>
<organism evidence="2 3">
    <name type="scientific">Araneus ventricosus</name>
    <name type="common">Orbweaver spider</name>
    <name type="synonym">Epeira ventricosa</name>
    <dbReference type="NCBI Taxonomy" id="182803"/>
    <lineage>
        <taxon>Eukaryota</taxon>
        <taxon>Metazoa</taxon>
        <taxon>Ecdysozoa</taxon>
        <taxon>Arthropoda</taxon>
        <taxon>Chelicerata</taxon>
        <taxon>Arachnida</taxon>
        <taxon>Araneae</taxon>
        <taxon>Araneomorphae</taxon>
        <taxon>Entelegynae</taxon>
        <taxon>Araneoidea</taxon>
        <taxon>Araneidae</taxon>
        <taxon>Araneus</taxon>
    </lineage>
</organism>
<protein>
    <submittedName>
        <fullName evidence="2">Uncharacterized protein</fullName>
    </submittedName>
</protein>
<dbReference type="OrthoDB" id="6437669at2759"/>
<dbReference type="EMBL" id="BGPR01000007">
    <property type="protein sequence ID" value="GBL75280.1"/>
    <property type="molecule type" value="Genomic_DNA"/>
</dbReference>
<evidence type="ECO:0000313" key="2">
    <source>
        <dbReference type="EMBL" id="GBL75280.1"/>
    </source>
</evidence>
<evidence type="ECO:0000313" key="3">
    <source>
        <dbReference type="Proteomes" id="UP000499080"/>
    </source>
</evidence>
<feature type="coiled-coil region" evidence="1">
    <location>
        <begin position="1"/>
        <end position="28"/>
    </location>
</feature>
<keyword evidence="1" id="KW-0175">Coiled coil</keyword>
<dbReference type="Proteomes" id="UP000499080">
    <property type="component" value="Unassembled WGS sequence"/>
</dbReference>
<dbReference type="InterPro" id="IPR005312">
    <property type="entry name" value="DUF1759"/>
</dbReference>
<name>A0A4Y2A6H1_ARAVE</name>
<evidence type="ECO:0000256" key="1">
    <source>
        <dbReference type="SAM" id="Coils"/>
    </source>
</evidence>
<accession>A0A4Y2A6H1</accession>
<gene>
    <name evidence="2" type="ORF">AVEN_194504_1</name>
</gene>
<sequence>MDEKLENLRDLSVQLAEKLTELKHLDSQIETDTLVDELENEIIQSQEYQEEAIPRKGRLQRFINQHTGNHAAIATQNETSNNRTVPVAKVMKMPRLQMSTFCGDLRKWLDFWNEFQCAIHNNGNLSKTEKFTYCSATDFETNTFGILHRKGVSGNESYERISGVLC</sequence>
<proteinExistence type="predicted"/>
<comment type="caution">
    <text evidence="2">The sequence shown here is derived from an EMBL/GenBank/DDBJ whole genome shotgun (WGS) entry which is preliminary data.</text>
</comment>
<keyword evidence="3" id="KW-1185">Reference proteome</keyword>
<dbReference type="AlphaFoldDB" id="A0A4Y2A6H1"/>